<keyword evidence="2" id="KW-1185">Reference proteome</keyword>
<reference evidence="1 2" key="1">
    <citation type="submission" date="2015-08" db="EMBL/GenBank/DDBJ databases">
        <title>Next Generation Sequencing and Analysis of the Genome of Puccinia sorghi L Schw, the Causal Agent of Maize Common Rust.</title>
        <authorList>
            <person name="Rochi L."/>
            <person name="Burguener G."/>
            <person name="Darino M."/>
            <person name="Turjanski A."/>
            <person name="Kreff E."/>
            <person name="Dieguez M.J."/>
            <person name="Sacco F."/>
        </authorList>
    </citation>
    <scope>NUCLEOTIDE SEQUENCE [LARGE SCALE GENOMIC DNA]</scope>
    <source>
        <strain evidence="1 2">RO10H11247</strain>
    </source>
</reference>
<sequence length="59" mass="6755">MYVASFDTHRYNTCLEMLDLSRHFCCGPNLEGVMWGSNQNSATYAQVHRGLGTRQQRDS</sequence>
<dbReference type="AlphaFoldDB" id="A0A0L6VBV2"/>
<comment type="caution">
    <text evidence="1">The sequence shown here is derived from an EMBL/GenBank/DDBJ whole genome shotgun (WGS) entry which is preliminary data.</text>
</comment>
<protein>
    <submittedName>
        <fullName evidence="1">Uncharacterized protein</fullName>
    </submittedName>
</protein>
<gene>
    <name evidence="1" type="ORF">VP01_2114g1</name>
</gene>
<name>A0A0L6VBV2_9BASI</name>
<evidence type="ECO:0000313" key="2">
    <source>
        <dbReference type="Proteomes" id="UP000037035"/>
    </source>
</evidence>
<accession>A0A0L6VBV2</accession>
<evidence type="ECO:0000313" key="1">
    <source>
        <dbReference type="EMBL" id="KNZ57605.1"/>
    </source>
</evidence>
<dbReference type="EMBL" id="LAVV01006964">
    <property type="protein sequence ID" value="KNZ57605.1"/>
    <property type="molecule type" value="Genomic_DNA"/>
</dbReference>
<proteinExistence type="predicted"/>
<dbReference type="VEuPathDB" id="FungiDB:VP01_2114g1"/>
<organism evidence="1 2">
    <name type="scientific">Puccinia sorghi</name>
    <dbReference type="NCBI Taxonomy" id="27349"/>
    <lineage>
        <taxon>Eukaryota</taxon>
        <taxon>Fungi</taxon>
        <taxon>Dikarya</taxon>
        <taxon>Basidiomycota</taxon>
        <taxon>Pucciniomycotina</taxon>
        <taxon>Pucciniomycetes</taxon>
        <taxon>Pucciniales</taxon>
        <taxon>Pucciniaceae</taxon>
        <taxon>Puccinia</taxon>
    </lineage>
</organism>
<dbReference type="Proteomes" id="UP000037035">
    <property type="component" value="Unassembled WGS sequence"/>
</dbReference>